<evidence type="ECO:0000313" key="2">
    <source>
        <dbReference type="Proteomes" id="UP000239576"/>
    </source>
</evidence>
<dbReference type="EMBL" id="PVWK01000149">
    <property type="protein sequence ID" value="PSB24286.1"/>
    <property type="molecule type" value="Genomic_DNA"/>
</dbReference>
<proteinExistence type="predicted"/>
<accession>A0A2T1DUU4</accession>
<dbReference type="OrthoDB" id="573966at2"/>
<reference evidence="1 2" key="2">
    <citation type="submission" date="2018-03" db="EMBL/GenBank/DDBJ databases">
        <title>The ancient ancestry and fast evolution of plastids.</title>
        <authorList>
            <person name="Moore K.R."/>
            <person name="Magnabosco C."/>
            <person name="Momper L."/>
            <person name="Gold D.A."/>
            <person name="Bosak T."/>
            <person name="Fournier G.P."/>
        </authorList>
    </citation>
    <scope>NUCLEOTIDE SEQUENCE [LARGE SCALE GENOMIC DNA]</scope>
    <source>
        <strain evidence="1 2">ULC18</strain>
    </source>
</reference>
<gene>
    <name evidence="1" type="ORF">C7B82_27795</name>
</gene>
<protein>
    <submittedName>
        <fullName evidence="1">Uncharacterized protein</fullName>
    </submittedName>
</protein>
<dbReference type="Proteomes" id="UP000239576">
    <property type="component" value="Unassembled WGS sequence"/>
</dbReference>
<organism evidence="1 2">
    <name type="scientific">Stenomitos frigidus ULC18</name>
    <dbReference type="NCBI Taxonomy" id="2107698"/>
    <lineage>
        <taxon>Bacteria</taxon>
        <taxon>Bacillati</taxon>
        <taxon>Cyanobacteriota</taxon>
        <taxon>Cyanophyceae</taxon>
        <taxon>Leptolyngbyales</taxon>
        <taxon>Leptolyngbyaceae</taxon>
        <taxon>Stenomitos</taxon>
    </lineage>
</organism>
<sequence length="102" mass="11654">MSDAHILTQFAPESHVMSQNLLIPNSGTDRASMRSRCLRQYVHVGFRFARYQCAPWLVLAIAPLKLLFTSGVERIHAQVRYFSAISRIDFVGVYGLLNDLLW</sequence>
<comment type="caution">
    <text evidence="1">The sequence shown here is derived from an EMBL/GenBank/DDBJ whole genome shotgun (WGS) entry which is preliminary data.</text>
</comment>
<name>A0A2T1DUU4_9CYAN</name>
<keyword evidence="2" id="KW-1185">Reference proteome</keyword>
<evidence type="ECO:0000313" key="1">
    <source>
        <dbReference type="EMBL" id="PSB24286.1"/>
    </source>
</evidence>
<reference evidence="2" key="1">
    <citation type="submission" date="2018-02" db="EMBL/GenBank/DDBJ databases">
        <authorList>
            <person name="Moore K."/>
            <person name="Momper L."/>
        </authorList>
    </citation>
    <scope>NUCLEOTIDE SEQUENCE [LARGE SCALE GENOMIC DNA]</scope>
    <source>
        <strain evidence="2">ULC18</strain>
    </source>
</reference>
<dbReference type="AlphaFoldDB" id="A0A2T1DUU4"/>